<evidence type="ECO:0000313" key="8">
    <source>
        <dbReference type="Proteomes" id="UP001476798"/>
    </source>
</evidence>
<dbReference type="EMBL" id="JAHRIO010023091">
    <property type="protein sequence ID" value="MEQ2166235.1"/>
    <property type="molecule type" value="Genomic_DNA"/>
</dbReference>
<keyword evidence="4 5" id="KW-0472">Membrane</keyword>
<dbReference type="Pfam" id="PF00520">
    <property type="entry name" value="Ion_trans"/>
    <property type="match status" value="1"/>
</dbReference>
<feature type="transmembrane region" description="Helical" evidence="5">
    <location>
        <begin position="12"/>
        <end position="32"/>
    </location>
</feature>
<evidence type="ECO:0000256" key="5">
    <source>
        <dbReference type="SAM" id="Phobius"/>
    </source>
</evidence>
<keyword evidence="8" id="KW-1185">Reference proteome</keyword>
<evidence type="ECO:0000259" key="6">
    <source>
        <dbReference type="Pfam" id="PF00520"/>
    </source>
</evidence>
<feature type="domain" description="Ion transport" evidence="6">
    <location>
        <begin position="14"/>
        <end position="90"/>
    </location>
</feature>
<protein>
    <recommendedName>
        <fullName evidence="6">Ion transport domain-containing protein</fullName>
    </recommendedName>
</protein>
<dbReference type="PANTHER" id="PTHR46141">
    <property type="entry name" value="SODIUM LEAK CHANNEL NON-SELECTIVE PROTEIN"/>
    <property type="match status" value="1"/>
</dbReference>
<evidence type="ECO:0000256" key="2">
    <source>
        <dbReference type="ARBA" id="ARBA00022692"/>
    </source>
</evidence>
<sequence>MLIAELDLLGLVTYLDWVMIVVTICSCISMMFESPFTRVMHVPTLQIGEYVFVIFMSIELNLKIMADGLFFTPTAVIRDFGGVMDIFIYLDSTSRSCTEV</sequence>
<proteinExistence type="predicted"/>
<name>A0ABV0N4B3_9TELE</name>
<keyword evidence="2 5" id="KW-0812">Transmembrane</keyword>
<dbReference type="Gene3D" id="1.20.120.350">
    <property type="entry name" value="Voltage-gated potassium channels. Chain C"/>
    <property type="match status" value="1"/>
</dbReference>
<dbReference type="InterPro" id="IPR005821">
    <property type="entry name" value="Ion_trans_dom"/>
</dbReference>
<evidence type="ECO:0000256" key="1">
    <source>
        <dbReference type="ARBA" id="ARBA00004141"/>
    </source>
</evidence>
<accession>A0ABV0N4B3</accession>
<dbReference type="InterPro" id="IPR027359">
    <property type="entry name" value="Volt_channel_dom_sf"/>
</dbReference>
<gene>
    <name evidence="7" type="ORF">GOODEAATRI_025834</name>
</gene>
<evidence type="ECO:0000313" key="7">
    <source>
        <dbReference type="EMBL" id="MEQ2166235.1"/>
    </source>
</evidence>
<comment type="subcellular location">
    <subcellularLocation>
        <location evidence="1">Membrane</location>
        <topology evidence="1">Multi-pass membrane protein</topology>
    </subcellularLocation>
</comment>
<evidence type="ECO:0000256" key="3">
    <source>
        <dbReference type="ARBA" id="ARBA00022989"/>
    </source>
</evidence>
<dbReference type="PANTHER" id="PTHR46141:SF1">
    <property type="entry name" value="SODIUM LEAK CHANNEL NALCN"/>
    <property type="match status" value="1"/>
</dbReference>
<comment type="caution">
    <text evidence="7">The sequence shown here is derived from an EMBL/GenBank/DDBJ whole genome shotgun (WGS) entry which is preliminary data.</text>
</comment>
<dbReference type="InterPro" id="IPR028823">
    <property type="entry name" value="NALCN"/>
</dbReference>
<reference evidence="7 8" key="1">
    <citation type="submission" date="2021-06" db="EMBL/GenBank/DDBJ databases">
        <authorList>
            <person name="Palmer J.M."/>
        </authorList>
    </citation>
    <scope>NUCLEOTIDE SEQUENCE [LARGE SCALE GENOMIC DNA]</scope>
    <source>
        <strain evidence="7 8">GA_2019</strain>
        <tissue evidence="7">Muscle</tissue>
    </source>
</reference>
<organism evidence="7 8">
    <name type="scientific">Goodea atripinnis</name>
    <dbReference type="NCBI Taxonomy" id="208336"/>
    <lineage>
        <taxon>Eukaryota</taxon>
        <taxon>Metazoa</taxon>
        <taxon>Chordata</taxon>
        <taxon>Craniata</taxon>
        <taxon>Vertebrata</taxon>
        <taxon>Euteleostomi</taxon>
        <taxon>Actinopterygii</taxon>
        <taxon>Neopterygii</taxon>
        <taxon>Teleostei</taxon>
        <taxon>Neoteleostei</taxon>
        <taxon>Acanthomorphata</taxon>
        <taxon>Ovalentaria</taxon>
        <taxon>Atherinomorphae</taxon>
        <taxon>Cyprinodontiformes</taxon>
        <taxon>Goodeidae</taxon>
        <taxon>Goodea</taxon>
    </lineage>
</organism>
<keyword evidence="3 5" id="KW-1133">Transmembrane helix</keyword>
<evidence type="ECO:0000256" key="4">
    <source>
        <dbReference type="ARBA" id="ARBA00023136"/>
    </source>
</evidence>
<dbReference type="Proteomes" id="UP001476798">
    <property type="component" value="Unassembled WGS sequence"/>
</dbReference>